<dbReference type="EMBL" id="AUZY01011538">
    <property type="protein sequence ID" value="EQD34316.1"/>
    <property type="molecule type" value="Genomic_DNA"/>
</dbReference>
<organism evidence="3">
    <name type="scientific">mine drainage metagenome</name>
    <dbReference type="NCBI Taxonomy" id="410659"/>
    <lineage>
        <taxon>unclassified sequences</taxon>
        <taxon>metagenomes</taxon>
        <taxon>ecological metagenomes</taxon>
    </lineage>
</organism>
<dbReference type="InterPro" id="IPR036388">
    <property type="entry name" value="WH-like_DNA-bd_sf"/>
</dbReference>
<accession>T0YFY0</accession>
<evidence type="ECO:0000259" key="2">
    <source>
        <dbReference type="Pfam" id="PF03551"/>
    </source>
</evidence>
<feature type="region of interest" description="Disordered" evidence="1">
    <location>
        <begin position="75"/>
        <end position="169"/>
    </location>
</feature>
<protein>
    <submittedName>
        <fullName evidence="3">Protein containing Transcriptional regulator PadR</fullName>
    </submittedName>
</protein>
<sequence length="169" mass="19126">MNNPPRGCCCGPFRIRFIPPGLLRPTLLRLLRERPNNGFELMKEIARRTQGVWAPGPAAIYPALKELRQRGFIERTGEERGRSLPYRLTPQGQECIQDWGEDPGPGRARTPRPGGALGKDLSPGGHRRTQARSPLSSVPDGGPDTRRRRQRDFWDARYREDPDFLGDSE</sequence>
<reference evidence="3" key="2">
    <citation type="journal article" date="2014" name="ISME J.">
        <title>Microbial stratification in low pH oxic and suboxic macroscopic growths along an acid mine drainage.</title>
        <authorList>
            <person name="Mendez-Garcia C."/>
            <person name="Mesa V."/>
            <person name="Sprenger R.R."/>
            <person name="Richter M."/>
            <person name="Diez M.S."/>
            <person name="Solano J."/>
            <person name="Bargiela R."/>
            <person name="Golyshina O.V."/>
            <person name="Manteca A."/>
            <person name="Ramos J.L."/>
            <person name="Gallego J.R."/>
            <person name="Llorente I."/>
            <person name="Martins Dos Santos V.A."/>
            <person name="Jensen O.N."/>
            <person name="Pelaez A.I."/>
            <person name="Sanchez J."/>
            <person name="Ferrer M."/>
        </authorList>
    </citation>
    <scope>NUCLEOTIDE SEQUENCE</scope>
</reference>
<feature type="compositionally biased region" description="Basic and acidic residues" evidence="1">
    <location>
        <begin position="151"/>
        <end position="162"/>
    </location>
</feature>
<dbReference type="InterPro" id="IPR005149">
    <property type="entry name" value="Tscrpt_reg_PadR_N"/>
</dbReference>
<comment type="caution">
    <text evidence="3">The sequence shown here is derived from an EMBL/GenBank/DDBJ whole genome shotgun (WGS) entry which is preliminary data.</text>
</comment>
<dbReference type="AlphaFoldDB" id="T0YFY0"/>
<name>T0YFY0_9ZZZZ</name>
<evidence type="ECO:0000313" key="3">
    <source>
        <dbReference type="EMBL" id="EQD34316.1"/>
    </source>
</evidence>
<dbReference type="Pfam" id="PF03551">
    <property type="entry name" value="PadR"/>
    <property type="match status" value="1"/>
</dbReference>
<proteinExistence type="predicted"/>
<evidence type="ECO:0000256" key="1">
    <source>
        <dbReference type="SAM" id="MobiDB-lite"/>
    </source>
</evidence>
<gene>
    <name evidence="3" type="ORF">B1B_17270</name>
</gene>
<feature type="non-terminal residue" evidence="3">
    <location>
        <position position="169"/>
    </location>
</feature>
<feature type="compositionally biased region" description="Low complexity" evidence="1">
    <location>
        <begin position="105"/>
        <end position="114"/>
    </location>
</feature>
<reference evidence="3" key="1">
    <citation type="submission" date="2013-08" db="EMBL/GenBank/DDBJ databases">
        <authorList>
            <person name="Mendez C."/>
            <person name="Richter M."/>
            <person name="Ferrer M."/>
            <person name="Sanchez J."/>
        </authorList>
    </citation>
    <scope>NUCLEOTIDE SEQUENCE</scope>
</reference>
<dbReference type="PANTHER" id="PTHR43252:SF2">
    <property type="entry name" value="TRANSCRIPTION REGULATOR, PADR-LIKE FAMILY"/>
    <property type="match status" value="1"/>
</dbReference>
<dbReference type="PANTHER" id="PTHR43252">
    <property type="entry name" value="TRANSCRIPTIONAL REGULATOR YQJI"/>
    <property type="match status" value="1"/>
</dbReference>
<feature type="domain" description="Transcription regulator PadR N-terminal" evidence="2">
    <location>
        <begin position="27"/>
        <end position="96"/>
    </location>
</feature>
<dbReference type="Gene3D" id="1.10.10.10">
    <property type="entry name" value="Winged helix-like DNA-binding domain superfamily/Winged helix DNA-binding domain"/>
    <property type="match status" value="1"/>
</dbReference>
<dbReference type="InterPro" id="IPR036390">
    <property type="entry name" value="WH_DNA-bd_sf"/>
</dbReference>
<dbReference type="SUPFAM" id="SSF46785">
    <property type="entry name" value="Winged helix' DNA-binding domain"/>
    <property type="match status" value="1"/>
</dbReference>